<reference evidence="6 7" key="1">
    <citation type="journal article" date="2020" name="Mol. Biol. Evol.">
        <title>Interspecific Gene Flow and the Evolution of Specialization in Black and White Rhinoceros.</title>
        <authorList>
            <person name="Moodley Y."/>
            <person name="Westbury M.V."/>
            <person name="Russo I.M."/>
            <person name="Gopalakrishnan S."/>
            <person name="Rakotoarivelo A."/>
            <person name="Olsen R.A."/>
            <person name="Prost S."/>
            <person name="Tunstall T."/>
            <person name="Ryder O.A."/>
            <person name="Dalen L."/>
            <person name="Bruford M.W."/>
        </authorList>
    </citation>
    <scope>NUCLEOTIDE SEQUENCE [LARGE SCALE GENOMIC DNA]</scope>
    <source>
        <strain evidence="6">SBR-YM</strain>
        <tissue evidence="6">Skin</tissue>
    </source>
</reference>
<dbReference type="Gene3D" id="1.20.1250.10">
    <property type="match status" value="2"/>
</dbReference>
<evidence type="ECO:0000256" key="4">
    <source>
        <dbReference type="ARBA" id="ARBA00023118"/>
    </source>
</evidence>
<dbReference type="GO" id="GO:0005615">
    <property type="term" value="C:extracellular space"/>
    <property type="evidence" value="ECO:0007669"/>
    <property type="project" value="UniProtKB-KW"/>
</dbReference>
<dbReference type="Proteomes" id="UP000551758">
    <property type="component" value="Unassembled WGS sequence"/>
</dbReference>
<dbReference type="GO" id="GO:0005126">
    <property type="term" value="F:cytokine receptor binding"/>
    <property type="evidence" value="ECO:0007669"/>
    <property type="project" value="InterPro"/>
</dbReference>
<comment type="caution">
    <text evidence="6">The sequence shown here is derived from an EMBL/GenBank/DDBJ whole genome shotgun (WGS) entry which is preliminary data.</text>
</comment>
<evidence type="ECO:0000256" key="2">
    <source>
        <dbReference type="ARBA" id="ARBA00022514"/>
    </source>
</evidence>
<dbReference type="GO" id="GO:0005125">
    <property type="term" value="F:cytokine activity"/>
    <property type="evidence" value="ECO:0007669"/>
    <property type="project" value="UniProtKB-KW"/>
</dbReference>
<dbReference type="PANTHER" id="PTHR11691:SF37">
    <property type="entry name" value="INTERFERON OMEGA-1"/>
    <property type="match status" value="1"/>
</dbReference>
<evidence type="ECO:0000313" key="7">
    <source>
        <dbReference type="Proteomes" id="UP000551758"/>
    </source>
</evidence>
<dbReference type="EMBL" id="JACDTQ010003801">
    <property type="protein sequence ID" value="KAF5912824.1"/>
    <property type="molecule type" value="Genomic_DNA"/>
</dbReference>
<evidence type="ECO:0000256" key="1">
    <source>
        <dbReference type="ARBA" id="ARBA00004613"/>
    </source>
</evidence>
<gene>
    <name evidence="6" type="ORF">HPG69_007816</name>
</gene>
<keyword evidence="4" id="KW-0051">Antiviral defense</keyword>
<dbReference type="InterPro" id="IPR009079">
    <property type="entry name" value="4_helix_cytokine-like_core"/>
</dbReference>
<comment type="subcellular location">
    <subcellularLocation>
        <location evidence="1">Secreted</location>
    </subcellularLocation>
</comment>
<dbReference type="GO" id="GO:0051607">
    <property type="term" value="P:defense response to virus"/>
    <property type="evidence" value="ECO:0007669"/>
    <property type="project" value="UniProtKB-KW"/>
</dbReference>
<proteinExistence type="predicted"/>
<keyword evidence="2" id="KW-0202">Cytokine</keyword>
<evidence type="ECO:0000256" key="3">
    <source>
        <dbReference type="ARBA" id="ARBA00022525"/>
    </source>
</evidence>
<dbReference type="Pfam" id="PF00143">
    <property type="entry name" value="Interferon"/>
    <property type="match status" value="1"/>
</dbReference>
<keyword evidence="5" id="KW-1015">Disulfide bond</keyword>
<accession>A0A7J7EB54</accession>
<evidence type="ECO:0000313" key="6">
    <source>
        <dbReference type="EMBL" id="KAF5912824.1"/>
    </source>
</evidence>
<dbReference type="AlphaFoldDB" id="A0A7J7EB54"/>
<name>A0A7J7EB54_DICBM</name>
<organism evidence="6 7">
    <name type="scientific">Diceros bicornis minor</name>
    <name type="common">South-central black rhinoceros</name>
    <dbReference type="NCBI Taxonomy" id="77932"/>
    <lineage>
        <taxon>Eukaryota</taxon>
        <taxon>Metazoa</taxon>
        <taxon>Chordata</taxon>
        <taxon>Craniata</taxon>
        <taxon>Vertebrata</taxon>
        <taxon>Euteleostomi</taxon>
        <taxon>Mammalia</taxon>
        <taxon>Eutheria</taxon>
        <taxon>Laurasiatheria</taxon>
        <taxon>Perissodactyla</taxon>
        <taxon>Rhinocerotidae</taxon>
        <taxon>Diceros</taxon>
    </lineage>
</organism>
<keyword evidence="3" id="KW-0964">Secreted</keyword>
<dbReference type="SUPFAM" id="SSF47266">
    <property type="entry name" value="4-helical cytokines"/>
    <property type="match status" value="1"/>
</dbReference>
<sequence>MKGNKFSPCAWKVVRGETEVCLSLMEQSSEKSQQIKKKQLTDLEACLTQEVRVEETPLMNEDSTLALEELETCLVQVMGEEESVLGMEGPTLTMMRYFQAIHLYLKEEIE</sequence>
<dbReference type="InterPro" id="IPR000471">
    <property type="entry name" value="Interferon_alpha/beta/delta"/>
</dbReference>
<dbReference type="PANTHER" id="PTHR11691">
    <property type="entry name" value="TYPE I INTERFERON"/>
    <property type="match status" value="1"/>
</dbReference>
<protein>
    <submittedName>
        <fullName evidence="6">Uncharacterized protein</fullName>
    </submittedName>
</protein>
<keyword evidence="7" id="KW-1185">Reference proteome</keyword>
<evidence type="ECO:0000256" key="5">
    <source>
        <dbReference type="ARBA" id="ARBA00023157"/>
    </source>
</evidence>